<evidence type="ECO:0000256" key="7">
    <source>
        <dbReference type="ARBA" id="ARBA00023295"/>
    </source>
</evidence>
<name>A0ABS2D787_9SPHN</name>
<dbReference type="PANTHER" id="PTHR31490:SF88">
    <property type="entry name" value="BETA-XYLANASE"/>
    <property type="match status" value="1"/>
</dbReference>
<feature type="chain" id="PRO_5046738007" description="Beta-xylanase" evidence="10">
    <location>
        <begin position="27"/>
        <end position="383"/>
    </location>
</feature>
<dbReference type="InterPro" id="IPR001000">
    <property type="entry name" value="GH10_dom"/>
</dbReference>
<evidence type="ECO:0000259" key="11">
    <source>
        <dbReference type="PROSITE" id="PS51760"/>
    </source>
</evidence>
<dbReference type="PROSITE" id="PS51760">
    <property type="entry name" value="GH10_2"/>
    <property type="match status" value="1"/>
</dbReference>
<dbReference type="EMBL" id="JAFEMC010000002">
    <property type="protein sequence ID" value="MBM6575986.1"/>
    <property type="molecule type" value="Genomic_DNA"/>
</dbReference>
<feature type="domain" description="GH10" evidence="11">
    <location>
        <begin position="26"/>
        <end position="369"/>
    </location>
</feature>
<comment type="catalytic activity">
    <reaction evidence="1 9">
        <text>Endohydrolysis of (1-&gt;4)-beta-D-xylosidic linkages in xylans.</text>
        <dbReference type="EC" id="3.2.1.8"/>
    </reaction>
</comment>
<keyword evidence="5 9" id="KW-0378">Hydrolase</keyword>
<dbReference type="Gene3D" id="3.20.20.80">
    <property type="entry name" value="Glycosidases"/>
    <property type="match status" value="1"/>
</dbReference>
<feature type="signal peptide" evidence="10">
    <location>
        <begin position="1"/>
        <end position="26"/>
    </location>
</feature>
<gene>
    <name evidence="12" type="ORF">ILT43_06345</name>
</gene>
<sequence length="383" mass="42209">MTWMPTRRDSIAALAAAALVPQLARAAEAPGLDAVARKKGMRFGSAVSANPRGGSFDNPAYAALLRADCGLLVAENEMKWQHLRPAPDRFDFAAFDRMLGWGERNGMAMRGHNLLWHRRKWMPRWLEVQDFGARPATEAARILTTHIRTVTQRYGTRIASYDVVNEAVTPDTGDLEETALSRAMGGVEVTLDLAFRTARAAAPHAELVYNDYMSWEPGNARHRDGGLRLLEGFRRRGTPVDALGVQSHIMTQGADGHAGVLAQQDAWRQFLKTVSDMGYGLLITELDVRDNGLPVAIGPRDRGVAEYARAYLDATLAFPQLRDVVAWGMCDRFSWIEGFEPRADKAARRPCPYDEAYRAKPLHAAIATALANAPARSAKSGTR</sequence>
<evidence type="ECO:0000313" key="12">
    <source>
        <dbReference type="EMBL" id="MBM6575986.1"/>
    </source>
</evidence>
<dbReference type="SMART" id="SM00633">
    <property type="entry name" value="Glyco_10"/>
    <property type="match status" value="1"/>
</dbReference>
<evidence type="ECO:0000256" key="2">
    <source>
        <dbReference type="ARBA" id="ARBA00007495"/>
    </source>
</evidence>
<evidence type="ECO:0000313" key="13">
    <source>
        <dbReference type="Proteomes" id="UP000763641"/>
    </source>
</evidence>
<reference evidence="12 13" key="1">
    <citation type="submission" date="2020-12" db="EMBL/GenBank/DDBJ databases">
        <title>Sphingomonas sp.</title>
        <authorList>
            <person name="Kim M.K."/>
        </authorList>
    </citation>
    <scope>NUCLEOTIDE SEQUENCE [LARGE SCALE GENOMIC DNA]</scope>
    <source>
        <strain evidence="12 13">BT552</strain>
    </source>
</reference>
<dbReference type="EC" id="3.2.1.8" evidence="9"/>
<dbReference type="Proteomes" id="UP000763641">
    <property type="component" value="Unassembled WGS sequence"/>
</dbReference>
<evidence type="ECO:0000256" key="3">
    <source>
        <dbReference type="ARBA" id="ARBA00022651"/>
    </source>
</evidence>
<accession>A0ABS2D787</accession>
<dbReference type="Pfam" id="PF00331">
    <property type="entry name" value="Glyco_hydro_10"/>
    <property type="match status" value="1"/>
</dbReference>
<organism evidence="12 13">
    <name type="scientific">Sphingomonas longa</name>
    <dbReference type="NCBI Taxonomy" id="2778730"/>
    <lineage>
        <taxon>Bacteria</taxon>
        <taxon>Pseudomonadati</taxon>
        <taxon>Pseudomonadota</taxon>
        <taxon>Alphaproteobacteria</taxon>
        <taxon>Sphingomonadales</taxon>
        <taxon>Sphingomonadaceae</taxon>
        <taxon>Sphingomonas</taxon>
    </lineage>
</organism>
<keyword evidence="4 10" id="KW-0732">Signal</keyword>
<comment type="caution">
    <text evidence="12">The sequence shown here is derived from an EMBL/GenBank/DDBJ whole genome shotgun (WGS) entry which is preliminary data.</text>
</comment>
<dbReference type="InterPro" id="IPR044846">
    <property type="entry name" value="GH10"/>
</dbReference>
<evidence type="ECO:0000256" key="9">
    <source>
        <dbReference type="RuleBase" id="RU361174"/>
    </source>
</evidence>
<keyword evidence="7 9" id="KW-0326">Glycosidase</keyword>
<evidence type="ECO:0000256" key="4">
    <source>
        <dbReference type="ARBA" id="ARBA00022729"/>
    </source>
</evidence>
<keyword evidence="13" id="KW-1185">Reference proteome</keyword>
<keyword evidence="6 9" id="KW-0119">Carbohydrate metabolism</keyword>
<dbReference type="SUPFAM" id="SSF51445">
    <property type="entry name" value="(Trans)glycosidases"/>
    <property type="match status" value="1"/>
</dbReference>
<comment type="similarity">
    <text evidence="2 9">Belongs to the glycosyl hydrolase 10 (cellulase F) family.</text>
</comment>
<evidence type="ECO:0000256" key="10">
    <source>
        <dbReference type="SAM" id="SignalP"/>
    </source>
</evidence>
<dbReference type="PRINTS" id="PR00134">
    <property type="entry name" value="GLHYDRLASE10"/>
</dbReference>
<keyword evidence="8 9" id="KW-0624">Polysaccharide degradation</keyword>
<dbReference type="PANTHER" id="PTHR31490">
    <property type="entry name" value="GLYCOSYL HYDROLASE"/>
    <property type="match status" value="1"/>
</dbReference>
<evidence type="ECO:0000256" key="8">
    <source>
        <dbReference type="ARBA" id="ARBA00023326"/>
    </source>
</evidence>
<proteinExistence type="inferred from homology"/>
<evidence type="ECO:0000256" key="1">
    <source>
        <dbReference type="ARBA" id="ARBA00000681"/>
    </source>
</evidence>
<evidence type="ECO:0000256" key="6">
    <source>
        <dbReference type="ARBA" id="ARBA00023277"/>
    </source>
</evidence>
<evidence type="ECO:0000256" key="5">
    <source>
        <dbReference type="ARBA" id="ARBA00022801"/>
    </source>
</evidence>
<keyword evidence="3" id="KW-0858">Xylan degradation</keyword>
<protein>
    <recommendedName>
        <fullName evidence="9">Beta-xylanase</fullName>
        <ecNumber evidence="9">3.2.1.8</ecNumber>
    </recommendedName>
</protein>
<dbReference type="InterPro" id="IPR017853">
    <property type="entry name" value="GH"/>
</dbReference>
<dbReference type="RefSeq" id="WP_204196768.1">
    <property type="nucleotide sequence ID" value="NZ_JAFEMC010000002.1"/>
</dbReference>